<dbReference type="RefSeq" id="WP_009185292.1">
    <property type="nucleotide sequence ID" value="NZ_AMGM01000032.1"/>
</dbReference>
<reference evidence="1 2" key="1">
    <citation type="journal article" date="2012" name="J. Bacteriol.">
        <title>Draft Genome Sequence of Cecembia lonarensis Strain LW9T, Isolated from Lonar Lake, a Haloalkaline Lake in India.</title>
        <authorList>
            <person name="Shivaji S."/>
            <person name="Ara S."/>
            <person name="Singh A."/>
            <person name="Pinnaka A.K."/>
        </authorList>
    </citation>
    <scope>NUCLEOTIDE SEQUENCE [LARGE SCALE GENOMIC DNA]</scope>
    <source>
        <strain evidence="1 2">LW9</strain>
    </source>
</reference>
<dbReference type="OrthoDB" id="9811959at2"/>
<evidence type="ECO:0000313" key="2">
    <source>
        <dbReference type="Proteomes" id="UP000004478"/>
    </source>
</evidence>
<dbReference type="Pfam" id="PF05635">
    <property type="entry name" value="23S_rRNA_IVP"/>
    <property type="match status" value="1"/>
</dbReference>
<comment type="caution">
    <text evidence="1">The sequence shown here is derived from an EMBL/GenBank/DDBJ whole genome shotgun (WGS) entry which is preliminary data.</text>
</comment>
<organism evidence="1 2">
    <name type="scientific">Cecembia lonarensis (strain CCUG 58316 / KCTC 22772 / LW9)</name>
    <dbReference type="NCBI Taxonomy" id="1225176"/>
    <lineage>
        <taxon>Bacteria</taxon>
        <taxon>Pseudomonadati</taxon>
        <taxon>Bacteroidota</taxon>
        <taxon>Cytophagia</taxon>
        <taxon>Cytophagales</taxon>
        <taxon>Cyclobacteriaceae</taxon>
        <taxon>Cecembia</taxon>
    </lineage>
</organism>
<dbReference type="GO" id="GO:0005840">
    <property type="term" value="C:ribosome"/>
    <property type="evidence" value="ECO:0007669"/>
    <property type="project" value="UniProtKB-KW"/>
</dbReference>
<dbReference type="AlphaFoldDB" id="K1LYI3"/>
<dbReference type="Proteomes" id="UP000004478">
    <property type="component" value="Unassembled WGS sequence"/>
</dbReference>
<keyword evidence="1" id="KW-0687">Ribonucleoprotein</keyword>
<accession>K1LYI3</accession>
<name>K1LYI3_CECL9</name>
<dbReference type="EMBL" id="AMGM01000032">
    <property type="protein sequence ID" value="EKB49164.1"/>
    <property type="molecule type" value="Genomic_DNA"/>
</dbReference>
<proteinExistence type="predicted"/>
<dbReference type="InterPro" id="IPR036583">
    <property type="entry name" value="23S_rRNA_IVS_sf"/>
</dbReference>
<gene>
    <name evidence="1" type="ORF">B879_02262</name>
</gene>
<keyword evidence="1" id="KW-0689">Ribosomal protein</keyword>
<protein>
    <submittedName>
        <fullName evidence="1">S23 ribosomal protein</fullName>
    </submittedName>
</protein>
<dbReference type="SUPFAM" id="SSF158446">
    <property type="entry name" value="IVS-encoded protein-like"/>
    <property type="match status" value="1"/>
</dbReference>
<evidence type="ECO:0000313" key="1">
    <source>
        <dbReference type="EMBL" id="EKB49164.1"/>
    </source>
</evidence>
<dbReference type="InterPro" id="IPR012657">
    <property type="entry name" value="23S_rRNA-intervening_sequence"/>
</dbReference>
<dbReference type="Gene3D" id="1.20.1440.60">
    <property type="entry name" value="23S rRNA-intervening sequence"/>
    <property type="match status" value="1"/>
</dbReference>
<dbReference type="NCBIfam" id="TIGR02436">
    <property type="entry name" value="four helix bundle protein"/>
    <property type="match status" value="1"/>
</dbReference>
<sequence length="59" mass="6787">MKAKNFEDLEIWQEARALSKIIRVYTRKESFSKDFKLCSQINASSGSVMDNKAEGFEIP</sequence>
<keyword evidence="2" id="KW-1185">Reference proteome</keyword>